<protein>
    <submittedName>
        <fullName evidence="2">IS3 family transposase</fullName>
    </submittedName>
</protein>
<sequence>MHTAHPAYGAERITRELKLQGTDVGRRRVARIISGHGIAGITRRKRSAT</sequence>
<proteinExistence type="predicted"/>
<evidence type="ECO:0000259" key="1">
    <source>
        <dbReference type="Pfam" id="PF13276"/>
    </source>
</evidence>
<evidence type="ECO:0000313" key="2">
    <source>
        <dbReference type="EMBL" id="MBR7838993.1"/>
    </source>
</evidence>
<evidence type="ECO:0000313" key="3">
    <source>
        <dbReference type="Proteomes" id="UP000675781"/>
    </source>
</evidence>
<dbReference type="AlphaFoldDB" id="A0A941IVB6"/>
<keyword evidence="3" id="KW-1185">Reference proteome</keyword>
<organism evidence="2 3">
    <name type="scientific">Actinospica durhamensis</name>
    <dbReference type="NCBI Taxonomy" id="1508375"/>
    <lineage>
        <taxon>Bacteria</taxon>
        <taxon>Bacillati</taxon>
        <taxon>Actinomycetota</taxon>
        <taxon>Actinomycetes</taxon>
        <taxon>Catenulisporales</taxon>
        <taxon>Actinospicaceae</taxon>
        <taxon>Actinospica</taxon>
    </lineage>
</organism>
<comment type="caution">
    <text evidence="2">The sequence shown here is derived from an EMBL/GenBank/DDBJ whole genome shotgun (WGS) entry which is preliminary data.</text>
</comment>
<name>A0A941IVB6_9ACTN</name>
<reference evidence="2" key="1">
    <citation type="submission" date="2021-04" db="EMBL/GenBank/DDBJ databases">
        <title>Genome based classification of Actinospica acidithermotolerans sp. nov., an actinobacterium isolated from an Indonesian hot spring.</title>
        <authorList>
            <person name="Kusuma A.B."/>
            <person name="Putra K.E."/>
            <person name="Nafisah S."/>
            <person name="Loh J."/>
            <person name="Nouioui I."/>
            <person name="Goodfellow M."/>
        </authorList>
    </citation>
    <scope>NUCLEOTIDE SEQUENCE</scope>
    <source>
        <strain evidence="2">CSCA 57</strain>
    </source>
</reference>
<dbReference type="EMBL" id="JAGSOG010000360">
    <property type="protein sequence ID" value="MBR7838993.1"/>
    <property type="molecule type" value="Genomic_DNA"/>
</dbReference>
<gene>
    <name evidence="2" type="ORF">KDL01_37340</name>
</gene>
<dbReference type="InterPro" id="IPR025948">
    <property type="entry name" value="HTH-like_dom"/>
</dbReference>
<dbReference type="Proteomes" id="UP000675781">
    <property type="component" value="Unassembled WGS sequence"/>
</dbReference>
<feature type="domain" description="HTH-like" evidence="1">
    <location>
        <begin position="2"/>
        <end position="46"/>
    </location>
</feature>
<accession>A0A941IVB6</accession>
<dbReference type="Pfam" id="PF13276">
    <property type="entry name" value="HTH_21"/>
    <property type="match status" value="1"/>
</dbReference>
<dbReference type="RefSeq" id="WP_212533438.1">
    <property type="nucleotide sequence ID" value="NZ_JAGSOG010000360.1"/>
</dbReference>